<evidence type="ECO:0000313" key="1">
    <source>
        <dbReference type="EMBL" id="MDT0305797.1"/>
    </source>
</evidence>
<dbReference type="Pfam" id="PF13671">
    <property type="entry name" value="AAA_33"/>
    <property type="match status" value="1"/>
</dbReference>
<dbReference type="Proteomes" id="UP001183388">
    <property type="component" value="Unassembled WGS sequence"/>
</dbReference>
<dbReference type="CDD" id="cd00009">
    <property type="entry name" value="AAA"/>
    <property type="match status" value="1"/>
</dbReference>
<gene>
    <name evidence="1" type="ORF">RM780_02310</name>
</gene>
<dbReference type="EMBL" id="JAVREN010000003">
    <property type="protein sequence ID" value="MDT0305797.1"/>
    <property type="molecule type" value="Genomic_DNA"/>
</dbReference>
<name>A0ABU2L357_9ACTN</name>
<sequence>MRETDERATGEILLLTGPPGAGKTTVARLLAGEVLEAPCVHLHADDFWACIVRGALLPFLPEAQPQNETVIAVLAHAAAGYAAGGYRVVVDGVVGPWFLGPFRTAADESGVPLHYAVLRPDEPTTLTRGTTRPGHPLTDPGPISLMHAQFTDLGPYEPHALDTSAQSPRATATTVRTALTAGRLRLPA</sequence>
<protein>
    <submittedName>
        <fullName evidence="1">AAA family ATPase</fullName>
    </submittedName>
</protein>
<proteinExistence type="predicted"/>
<dbReference type="InterPro" id="IPR027417">
    <property type="entry name" value="P-loop_NTPase"/>
</dbReference>
<evidence type="ECO:0000313" key="2">
    <source>
        <dbReference type="Proteomes" id="UP001183388"/>
    </source>
</evidence>
<reference evidence="2" key="1">
    <citation type="submission" date="2023-07" db="EMBL/GenBank/DDBJ databases">
        <title>30 novel species of actinomycetes from the DSMZ collection.</title>
        <authorList>
            <person name="Nouioui I."/>
        </authorList>
    </citation>
    <scope>NUCLEOTIDE SEQUENCE [LARGE SCALE GENOMIC DNA]</scope>
    <source>
        <strain evidence="2">DSM 44917</strain>
    </source>
</reference>
<dbReference type="RefSeq" id="WP_311628715.1">
    <property type="nucleotide sequence ID" value="NZ_JAVREN010000003.1"/>
</dbReference>
<accession>A0ABU2L357</accession>
<comment type="caution">
    <text evidence="1">The sequence shown here is derived from an EMBL/GenBank/DDBJ whole genome shotgun (WGS) entry which is preliminary data.</text>
</comment>
<dbReference type="SUPFAM" id="SSF52540">
    <property type="entry name" value="P-loop containing nucleoside triphosphate hydrolases"/>
    <property type="match status" value="1"/>
</dbReference>
<dbReference type="Gene3D" id="3.40.50.300">
    <property type="entry name" value="P-loop containing nucleotide triphosphate hydrolases"/>
    <property type="match status" value="1"/>
</dbReference>
<organism evidence="1 2">
    <name type="scientific">Streptomyces boetiae</name>
    <dbReference type="NCBI Taxonomy" id="3075541"/>
    <lineage>
        <taxon>Bacteria</taxon>
        <taxon>Bacillati</taxon>
        <taxon>Actinomycetota</taxon>
        <taxon>Actinomycetes</taxon>
        <taxon>Kitasatosporales</taxon>
        <taxon>Streptomycetaceae</taxon>
        <taxon>Streptomyces</taxon>
    </lineage>
</organism>
<keyword evidence="2" id="KW-1185">Reference proteome</keyword>